<accession>A0A8D9FCF8</accession>
<feature type="chain" id="PRO_5034514537" evidence="2">
    <location>
        <begin position="18"/>
        <end position="102"/>
    </location>
</feature>
<sequence>MFFKIVTIKLFCRICLGVTYKQKSENSTKISGYFDTQDLSRGQHPSQTHPTLIWDPKKVLKHLKRLWTISREARHFFFGIICLGYMYRLYTCLTNPYMMNGE</sequence>
<evidence type="ECO:0000256" key="1">
    <source>
        <dbReference type="SAM" id="Phobius"/>
    </source>
</evidence>
<dbReference type="AlphaFoldDB" id="A0A8D9FCF8"/>
<evidence type="ECO:0000256" key="2">
    <source>
        <dbReference type="SAM" id="SignalP"/>
    </source>
</evidence>
<feature type="transmembrane region" description="Helical" evidence="1">
    <location>
        <begin position="73"/>
        <end position="90"/>
    </location>
</feature>
<reference evidence="3" key="1">
    <citation type="submission" date="2021-05" db="EMBL/GenBank/DDBJ databases">
        <authorList>
            <person name="Alioto T."/>
            <person name="Alioto T."/>
            <person name="Gomez Garrido J."/>
        </authorList>
    </citation>
    <scope>NUCLEOTIDE SEQUENCE</scope>
</reference>
<keyword evidence="1" id="KW-1133">Transmembrane helix</keyword>
<keyword evidence="1" id="KW-0812">Transmembrane</keyword>
<organism evidence="3">
    <name type="scientific">Cacopsylla melanoneura</name>
    <dbReference type="NCBI Taxonomy" id="428564"/>
    <lineage>
        <taxon>Eukaryota</taxon>
        <taxon>Metazoa</taxon>
        <taxon>Ecdysozoa</taxon>
        <taxon>Arthropoda</taxon>
        <taxon>Hexapoda</taxon>
        <taxon>Insecta</taxon>
        <taxon>Pterygota</taxon>
        <taxon>Neoptera</taxon>
        <taxon>Paraneoptera</taxon>
        <taxon>Hemiptera</taxon>
        <taxon>Sternorrhyncha</taxon>
        <taxon>Psylloidea</taxon>
        <taxon>Psyllidae</taxon>
        <taxon>Psyllinae</taxon>
        <taxon>Cacopsylla</taxon>
    </lineage>
</organism>
<evidence type="ECO:0000313" key="3">
    <source>
        <dbReference type="EMBL" id="CAG6784439.1"/>
    </source>
</evidence>
<keyword evidence="2" id="KW-0732">Signal</keyword>
<feature type="signal peptide" evidence="2">
    <location>
        <begin position="1"/>
        <end position="17"/>
    </location>
</feature>
<proteinExistence type="predicted"/>
<protein>
    <submittedName>
        <fullName evidence="3">Uncharacterized protein</fullName>
    </submittedName>
</protein>
<dbReference type="EMBL" id="HBUF01637523">
    <property type="protein sequence ID" value="CAG6784439.1"/>
    <property type="molecule type" value="Transcribed_RNA"/>
</dbReference>
<name>A0A8D9FCF8_9HEMI</name>
<keyword evidence="1" id="KW-0472">Membrane</keyword>